<evidence type="ECO:0000313" key="1">
    <source>
        <dbReference type="EMBL" id="MDQ0471157.1"/>
    </source>
</evidence>
<sequence>MVDVRTPVLPLSIAAAGFCLVGCSPKGDVDVSLRPPNEVVISLVTDGKALPVSSVSVESWNCRPGNRIETMWAINLDSKIERELSEKLQKPPEVATIVYGQVPANFVVRTPAKPLQENVRYLVTAYGSPYGWGETFELRKGADGLSEVHFPCPH</sequence>
<name>A0ABU0JA74_9HYPH</name>
<dbReference type="Proteomes" id="UP001242480">
    <property type="component" value="Unassembled WGS sequence"/>
</dbReference>
<dbReference type="EMBL" id="JAUSVX010000008">
    <property type="protein sequence ID" value="MDQ0471157.1"/>
    <property type="molecule type" value="Genomic_DNA"/>
</dbReference>
<keyword evidence="2" id="KW-1185">Reference proteome</keyword>
<proteinExistence type="predicted"/>
<gene>
    <name evidence="1" type="ORF">QO011_004180</name>
</gene>
<comment type="caution">
    <text evidence="1">The sequence shown here is derived from an EMBL/GenBank/DDBJ whole genome shotgun (WGS) entry which is preliminary data.</text>
</comment>
<evidence type="ECO:0000313" key="2">
    <source>
        <dbReference type="Proteomes" id="UP001242480"/>
    </source>
</evidence>
<evidence type="ECO:0008006" key="3">
    <source>
        <dbReference type="Google" id="ProtNLM"/>
    </source>
</evidence>
<reference evidence="1 2" key="1">
    <citation type="submission" date="2023-07" db="EMBL/GenBank/DDBJ databases">
        <title>Genomic Encyclopedia of Type Strains, Phase IV (KMG-IV): sequencing the most valuable type-strain genomes for metagenomic binning, comparative biology and taxonomic classification.</title>
        <authorList>
            <person name="Goeker M."/>
        </authorList>
    </citation>
    <scope>NUCLEOTIDE SEQUENCE [LARGE SCALE GENOMIC DNA]</scope>
    <source>
        <strain evidence="1 2">DSM 19619</strain>
    </source>
</reference>
<accession>A0ABU0JA74</accession>
<dbReference type="RefSeq" id="WP_307275834.1">
    <property type="nucleotide sequence ID" value="NZ_JAUSVX010000008.1"/>
</dbReference>
<organism evidence="1 2">
    <name type="scientific">Labrys wisconsinensis</name>
    <dbReference type="NCBI Taxonomy" id="425677"/>
    <lineage>
        <taxon>Bacteria</taxon>
        <taxon>Pseudomonadati</taxon>
        <taxon>Pseudomonadota</taxon>
        <taxon>Alphaproteobacteria</taxon>
        <taxon>Hyphomicrobiales</taxon>
        <taxon>Xanthobacteraceae</taxon>
        <taxon>Labrys</taxon>
    </lineage>
</organism>
<protein>
    <recommendedName>
        <fullName evidence="3">Lipoprotein</fullName>
    </recommendedName>
</protein>